<evidence type="ECO:0000313" key="2">
    <source>
        <dbReference type="Proteomes" id="UP000553963"/>
    </source>
</evidence>
<dbReference type="AlphaFoldDB" id="A0A840AXU4"/>
<evidence type="ECO:0008006" key="3">
    <source>
        <dbReference type="Google" id="ProtNLM"/>
    </source>
</evidence>
<organism evidence="1 2">
    <name type="scientific">Kaistia hirudinis</name>
    <dbReference type="NCBI Taxonomy" id="1293440"/>
    <lineage>
        <taxon>Bacteria</taxon>
        <taxon>Pseudomonadati</taxon>
        <taxon>Pseudomonadota</taxon>
        <taxon>Alphaproteobacteria</taxon>
        <taxon>Hyphomicrobiales</taxon>
        <taxon>Kaistiaceae</taxon>
        <taxon>Kaistia</taxon>
    </lineage>
</organism>
<gene>
    <name evidence="1" type="ORF">GGR25_004947</name>
</gene>
<feature type="non-terminal residue" evidence="1">
    <location>
        <position position="36"/>
    </location>
</feature>
<dbReference type="Proteomes" id="UP000553963">
    <property type="component" value="Unassembled WGS sequence"/>
</dbReference>
<dbReference type="EMBL" id="JACIDS010000009">
    <property type="protein sequence ID" value="MBB3933867.1"/>
    <property type="molecule type" value="Genomic_DNA"/>
</dbReference>
<evidence type="ECO:0000313" key="1">
    <source>
        <dbReference type="EMBL" id="MBB3933867.1"/>
    </source>
</evidence>
<sequence>MNQPLMEVRPADLVPELSVVIPTFNECGNVAPLVER</sequence>
<reference evidence="1 2" key="1">
    <citation type="submission" date="2020-08" db="EMBL/GenBank/DDBJ databases">
        <title>Genomic Encyclopedia of Type Strains, Phase IV (KMG-IV): sequencing the most valuable type-strain genomes for metagenomic binning, comparative biology and taxonomic classification.</title>
        <authorList>
            <person name="Goeker M."/>
        </authorList>
    </citation>
    <scope>NUCLEOTIDE SEQUENCE [LARGE SCALE GENOMIC DNA]</scope>
    <source>
        <strain evidence="1 2">DSM 25966</strain>
    </source>
</reference>
<keyword evidence="2" id="KW-1185">Reference proteome</keyword>
<name>A0A840AXU4_9HYPH</name>
<accession>A0A840AXU4</accession>
<proteinExistence type="predicted"/>
<comment type="caution">
    <text evidence="1">The sequence shown here is derived from an EMBL/GenBank/DDBJ whole genome shotgun (WGS) entry which is preliminary data.</text>
</comment>
<protein>
    <recommendedName>
        <fullName evidence="3">Dolichol-phosphate mannosyltransferase</fullName>
    </recommendedName>
</protein>